<dbReference type="InterPro" id="IPR019533">
    <property type="entry name" value="Peptidase_S26"/>
</dbReference>
<dbReference type="GO" id="GO:0006465">
    <property type="term" value="P:signal peptide processing"/>
    <property type="evidence" value="ECO:0007669"/>
    <property type="project" value="InterPro"/>
</dbReference>
<evidence type="ECO:0000256" key="1">
    <source>
        <dbReference type="SAM" id="MobiDB-lite"/>
    </source>
</evidence>
<dbReference type="AlphaFoldDB" id="A0A077S6X7"/>
<evidence type="ECO:0000313" key="3">
    <source>
        <dbReference type="EMBL" id="CDM85715.1"/>
    </source>
</evidence>
<feature type="domain" description="Peptidase S26" evidence="2">
    <location>
        <begin position="172"/>
        <end position="212"/>
    </location>
</feature>
<evidence type="ECO:0000259" key="2">
    <source>
        <dbReference type="Pfam" id="PF10502"/>
    </source>
</evidence>
<organism evidence="3">
    <name type="scientific">Triticum aestivum</name>
    <name type="common">Wheat</name>
    <dbReference type="NCBI Taxonomy" id="4565"/>
    <lineage>
        <taxon>Eukaryota</taxon>
        <taxon>Viridiplantae</taxon>
        <taxon>Streptophyta</taxon>
        <taxon>Embryophyta</taxon>
        <taxon>Tracheophyta</taxon>
        <taxon>Spermatophyta</taxon>
        <taxon>Magnoliopsida</taxon>
        <taxon>Liliopsida</taxon>
        <taxon>Poales</taxon>
        <taxon>Poaceae</taxon>
        <taxon>BOP clade</taxon>
        <taxon>Pooideae</taxon>
        <taxon>Triticodae</taxon>
        <taxon>Triticeae</taxon>
        <taxon>Triticinae</taxon>
        <taxon>Triticum</taxon>
    </lineage>
</organism>
<protein>
    <recommendedName>
        <fullName evidence="2">Peptidase S26 domain-containing protein</fullName>
    </recommendedName>
</protein>
<dbReference type="HOGENOM" id="CLU_461113_0_0_1"/>
<proteinExistence type="predicted"/>
<dbReference type="InterPro" id="IPR050407">
    <property type="entry name" value="Geranylgeranyl_reductase"/>
</dbReference>
<dbReference type="GO" id="GO:0004252">
    <property type="term" value="F:serine-type endopeptidase activity"/>
    <property type="evidence" value="ECO:0007669"/>
    <property type="project" value="InterPro"/>
</dbReference>
<feature type="region of interest" description="Disordered" evidence="1">
    <location>
        <begin position="248"/>
        <end position="268"/>
    </location>
</feature>
<reference evidence="3" key="1">
    <citation type="journal article" date="2014" name="Science">
        <title>Structural and functional partitioning of bread wheat chromosome 3B.</title>
        <authorList>
            <person name="Choulet F."/>
            <person name="Alberti A."/>
            <person name="Theil S."/>
            <person name="Glover N."/>
            <person name="Barbe V."/>
            <person name="Daron J."/>
            <person name="Pingault L."/>
            <person name="Sourdille P."/>
            <person name="Couloux A."/>
            <person name="Paux E."/>
            <person name="Leroy P."/>
            <person name="Mangenot S."/>
            <person name="Guilhot N."/>
            <person name="Le Gouis J."/>
            <person name="Balfourier F."/>
            <person name="Alaux M."/>
            <person name="Jamilloux V."/>
            <person name="Poulain J."/>
            <person name="Durand C."/>
            <person name="Bellec A."/>
            <person name="Gaspin C."/>
            <person name="Safar J."/>
            <person name="Dolezel J."/>
            <person name="Rogers J."/>
            <person name="Vandepoele K."/>
            <person name="Aury J.M."/>
            <person name="Mayer K."/>
            <person name="Berges H."/>
            <person name="Quesneville H."/>
            <person name="Wincker P."/>
            <person name="Feuillet C."/>
        </authorList>
    </citation>
    <scope>NUCLEOTIDE SEQUENCE</scope>
</reference>
<dbReference type="InterPro" id="IPR036188">
    <property type="entry name" value="FAD/NAD-bd_sf"/>
</dbReference>
<dbReference type="InterPro" id="IPR000223">
    <property type="entry name" value="Pept_S26A_signal_pept_1"/>
</dbReference>
<dbReference type="PRINTS" id="PR00727">
    <property type="entry name" value="LEADERPTASE"/>
</dbReference>
<dbReference type="SUPFAM" id="SSF51905">
    <property type="entry name" value="FAD/NAD(P)-binding domain"/>
    <property type="match status" value="1"/>
</dbReference>
<dbReference type="CDD" id="cd06530">
    <property type="entry name" value="S26_SPase_I"/>
    <property type="match status" value="1"/>
</dbReference>
<dbReference type="GO" id="GO:0016020">
    <property type="term" value="C:membrane"/>
    <property type="evidence" value="ECO:0007669"/>
    <property type="project" value="InterPro"/>
</dbReference>
<dbReference type="EMBL" id="HG670306">
    <property type="protein sequence ID" value="CDM85715.1"/>
    <property type="molecule type" value="Genomic_DNA"/>
</dbReference>
<dbReference type="PANTHER" id="PTHR42685">
    <property type="entry name" value="GERANYLGERANYL DIPHOSPHATE REDUCTASE"/>
    <property type="match status" value="1"/>
</dbReference>
<dbReference type="PANTHER" id="PTHR42685:SF13">
    <property type="entry name" value="GERANYLGERANYL DIPHOSPHATE REDUCTASE"/>
    <property type="match status" value="1"/>
</dbReference>
<dbReference type="Gene3D" id="3.50.50.60">
    <property type="entry name" value="FAD/NAD(P)-binding domain"/>
    <property type="match status" value="1"/>
</dbReference>
<dbReference type="SUPFAM" id="SSF51306">
    <property type="entry name" value="LexA/Signal peptidase"/>
    <property type="match status" value="1"/>
</dbReference>
<dbReference type="InterPro" id="IPR036286">
    <property type="entry name" value="LexA/Signal_pep-like_sf"/>
</dbReference>
<dbReference type="Pfam" id="PF10502">
    <property type="entry name" value="Peptidase_S26"/>
    <property type="match status" value="1"/>
</dbReference>
<name>A0A077S6X7_WHEAT</name>
<accession>A0A077S6X7</accession>
<dbReference type="ExpressionAtlas" id="A0A077S6X7">
    <property type="expression patterns" value="baseline and differential"/>
</dbReference>
<sequence>MARARPSTTLWSLVNTVGAGILSVDFPVRSTGLAIACGGPAMLPTFESRPGDLLLVDRRRLGWFHGNVVAFRTREMSRVFSSGSSRSSAAHDQQGAFHTQLSIDVKVRVISSVLTTKSWRTHATLVIHNRSLDGHGKEPIFSEGKTYHRGVVSRLIALPGDLVRLRGTTEFLEVPEGHCWVEGDNPSQSKDSRTYGPVPLELLEGTVTHIIWPPHRMAAVPGRVPEERVRLIIDPAGSAKERTGIAHSCGSVAPPSSGTEGGGPSLGSHKEGLCRSDCNFIWDNIHDLGDAGHRDQEQRRPGLLDEAGAAWRAKQAAAVRVGEQQQARRDLGADEETREVVGSWTATQDLTASWHGRQARASELAGEDGSGNGTTYLRRQPSSISCPSPSPIHLRLLSSLLHTPSARVLASRTRGARVAEERGDYGGWLIYSLIHLLGAGDYSTAIAFQERIRLPDKTIEYYDGQGRPWPRRVVGRVALVGDAAAGYVTRCSGEGIYFAAKSGQLCGQAMAKEWLLTVVVTEGGFRRGYLRRWDDEFLLTFQFLDLRQRMFYGDNAGREALVDMCADEHMQRRTFDCYLPKRMAPGEPWANL</sequence>
<feature type="region of interest" description="Disordered" evidence="1">
    <location>
        <begin position="363"/>
        <end position="385"/>
    </location>
</feature>
<gene>
    <name evidence="3" type="ORF">TRAES_3BF091100200CFD_c1</name>
</gene>
<dbReference type="Gene3D" id="2.10.109.10">
    <property type="entry name" value="Umud Fragment, subunit A"/>
    <property type="match status" value="1"/>
</dbReference>